<evidence type="ECO:0000313" key="7">
    <source>
        <dbReference type="EMBL" id="RNB56581.1"/>
    </source>
</evidence>
<keyword evidence="5" id="KW-0482">Metalloprotease</keyword>
<accession>A0A3M8AZE3</accession>
<dbReference type="AlphaFoldDB" id="A0A3M8AZE3"/>
<keyword evidence="3" id="KW-0378">Hydrolase</keyword>
<dbReference type="EMBL" id="RHHS01000028">
    <property type="protein sequence ID" value="RNB56581.1"/>
    <property type="molecule type" value="Genomic_DNA"/>
</dbReference>
<protein>
    <recommendedName>
        <fullName evidence="6">JAB domain-containing protein</fullName>
    </recommendedName>
</protein>
<evidence type="ECO:0000256" key="4">
    <source>
        <dbReference type="ARBA" id="ARBA00022833"/>
    </source>
</evidence>
<dbReference type="Gene3D" id="3.40.140.10">
    <property type="entry name" value="Cytidine Deaminase, domain 2"/>
    <property type="match status" value="1"/>
</dbReference>
<comment type="caution">
    <text evidence="7">The sequence shown here is derived from an EMBL/GenBank/DDBJ whole genome shotgun (WGS) entry which is preliminary data.</text>
</comment>
<dbReference type="GO" id="GO:0006508">
    <property type="term" value="P:proteolysis"/>
    <property type="evidence" value="ECO:0007669"/>
    <property type="project" value="UniProtKB-KW"/>
</dbReference>
<dbReference type="Pfam" id="PF14464">
    <property type="entry name" value="Prok-JAB"/>
    <property type="match status" value="1"/>
</dbReference>
<evidence type="ECO:0000256" key="3">
    <source>
        <dbReference type="ARBA" id="ARBA00022801"/>
    </source>
</evidence>
<feature type="domain" description="JAB" evidence="6">
    <location>
        <begin position="21"/>
        <end position="138"/>
    </location>
</feature>
<sequence>MKMSKRLYWNETAVIGLSLDANHEREMLQECTKSFPNETGGILIGLYKQDNTIAEVTKISGPPKDSKHGRYTFYRGTLGLIELLDEYWEKHQQYYLGEWHFHPNGKPVPSHQDILQMKQIANSKRYNCPEPTLLIVGGHPKKQWTTSAYVFPKGKECITLPVWELGK</sequence>
<reference evidence="7 8" key="1">
    <citation type="submission" date="2018-10" db="EMBL/GenBank/DDBJ databases">
        <title>Phylogenomics of Brevibacillus.</title>
        <authorList>
            <person name="Dunlap C."/>
        </authorList>
    </citation>
    <scope>NUCLEOTIDE SEQUENCE [LARGE SCALE GENOMIC DNA]</scope>
    <source>
        <strain evidence="7 8">DSM 100115</strain>
    </source>
</reference>
<gene>
    <name evidence="7" type="ORF">EDM57_12295</name>
</gene>
<dbReference type="GO" id="GO:0046872">
    <property type="term" value="F:metal ion binding"/>
    <property type="evidence" value="ECO:0007669"/>
    <property type="project" value="UniProtKB-KW"/>
</dbReference>
<organism evidence="7 8">
    <name type="scientific">Brevibacillus gelatini</name>
    <dbReference type="NCBI Taxonomy" id="1655277"/>
    <lineage>
        <taxon>Bacteria</taxon>
        <taxon>Bacillati</taxon>
        <taxon>Bacillota</taxon>
        <taxon>Bacilli</taxon>
        <taxon>Bacillales</taxon>
        <taxon>Paenibacillaceae</taxon>
        <taxon>Brevibacillus</taxon>
    </lineage>
</organism>
<dbReference type="Proteomes" id="UP000268829">
    <property type="component" value="Unassembled WGS sequence"/>
</dbReference>
<evidence type="ECO:0000256" key="5">
    <source>
        <dbReference type="ARBA" id="ARBA00023049"/>
    </source>
</evidence>
<keyword evidence="2" id="KW-0479">Metal-binding</keyword>
<evidence type="ECO:0000259" key="6">
    <source>
        <dbReference type="Pfam" id="PF14464"/>
    </source>
</evidence>
<keyword evidence="4" id="KW-0862">Zinc</keyword>
<dbReference type="SUPFAM" id="SSF102712">
    <property type="entry name" value="JAB1/MPN domain"/>
    <property type="match status" value="1"/>
</dbReference>
<evidence type="ECO:0000256" key="1">
    <source>
        <dbReference type="ARBA" id="ARBA00022670"/>
    </source>
</evidence>
<keyword evidence="8" id="KW-1185">Reference proteome</keyword>
<evidence type="ECO:0000313" key="8">
    <source>
        <dbReference type="Proteomes" id="UP000268829"/>
    </source>
</evidence>
<dbReference type="GO" id="GO:0008237">
    <property type="term" value="F:metallopeptidase activity"/>
    <property type="evidence" value="ECO:0007669"/>
    <property type="project" value="UniProtKB-KW"/>
</dbReference>
<proteinExistence type="predicted"/>
<dbReference type="OrthoDB" id="2472117at2"/>
<dbReference type="InterPro" id="IPR028090">
    <property type="entry name" value="JAB_dom_prok"/>
</dbReference>
<keyword evidence="1" id="KW-0645">Protease</keyword>
<evidence type="ECO:0000256" key="2">
    <source>
        <dbReference type="ARBA" id="ARBA00022723"/>
    </source>
</evidence>
<name>A0A3M8AZE3_9BACL</name>